<dbReference type="PANTHER" id="PTHR32166:SF24">
    <property type="entry name" value="F16P17.2 PROTEIN"/>
    <property type="match status" value="1"/>
</dbReference>
<dbReference type="Pfam" id="PF25908">
    <property type="entry name" value="DUF7963"/>
    <property type="match status" value="1"/>
</dbReference>
<proteinExistence type="predicted"/>
<organism evidence="2 3">
    <name type="scientific">Abeliophyllum distichum</name>
    <dbReference type="NCBI Taxonomy" id="126358"/>
    <lineage>
        <taxon>Eukaryota</taxon>
        <taxon>Viridiplantae</taxon>
        <taxon>Streptophyta</taxon>
        <taxon>Embryophyta</taxon>
        <taxon>Tracheophyta</taxon>
        <taxon>Spermatophyta</taxon>
        <taxon>Magnoliopsida</taxon>
        <taxon>eudicotyledons</taxon>
        <taxon>Gunneridae</taxon>
        <taxon>Pentapetalae</taxon>
        <taxon>asterids</taxon>
        <taxon>lamiids</taxon>
        <taxon>Lamiales</taxon>
        <taxon>Oleaceae</taxon>
        <taxon>Forsythieae</taxon>
        <taxon>Abeliophyllum</taxon>
    </lineage>
</organism>
<dbReference type="EMBL" id="JBFOLK010000003">
    <property type="protein sequence ID" value="KAL2527099.1"/>
    <property type="molecule type" value="Genomic_DNA"/>
</dbReference>
<dbReference type="AlphaFoldDB" id="A0ABD1UPY0"/>
<gene>
    <name evidence="2" type="ORF">Adt_12153</name>
</gene>
<evidence type="ECO:0000259" key="1">
    <source>
        <dbReference type="Pfam" id="PF25908"/>
    </source>
</evidence>
<accession>A0ABD1UPY0</accession>
<evidence type="ECO:0000313" key="2">
    <source>
        <dbReference type="EMBL" id="KAL2527099.1"/>
    </source>
</evidence>
<evidence type="ECO:0000313" key="3">
    <source>
        <dbReference type="Proteomes" id="UP001604336"/>
    </source>
</evidence>
<name>A0ABD1UPY0_9LAMI</name>
<sequence length="114" mass="12278">MASANANSIDGSEDVAVKAVNKRFEGLLTVRTKAIKGKGAWYWSHLEPILIKNPETNLPKAVKLKCTLCDAAFSASNPSRTATEHFKRGHLPQFQPGVEAHFSVTSIGLAFVAA</sequence>
<dbReference type="InterPro" id="IPR058269">
    <property type="entry name" value="DUF7963"/>
</dbReference>
<comment type="caution">
    <text evidence="2">The sequence shown here is derived from an EMBL/GenBank/DDBJ whole genome shotgun (WGS) entry which is preliminary data.</text>
</comment>
<feature type="domain" description="DUF7963" evidence="1">
    <location>
        <begin position="12"/>
        <end position="95"/>
    </location>
</feature>
<reference evidence="3" key="1">
    <citation type="submission" date="2024-07" db="EMBL/GenBank/DDBJ databases">
        <title>Two chromosome-level genome assemblies of Korean endemic species Abeliophyllum distichum and Forsythia ovata (Oleaceae).</title>
        <authorList>
            <person name="Jang H."/>
        </authorList>
    </citation>
    <scope>NUCLEOTIDE SEQUENCE [LARGE SCALE GENOMIC DNA]</scope>
</reference>
<protein>
    <recommendedName>
        <fullName evidence="1">DUF7963 domain-containing protein</fullName>
    </recommendedName>
</protein>
<dbReference type="PANTHER" id="PTHR32166">
    <property type="entry name" value="OSJNBA0013A04.12 PROTEIN"/>
    <property type="match status" value="1"/>
</dbReference>
<dbReference type="Proteomes" id="UP001604336">
    <property type="component" value="Unassembled WGS sequence"/>
</dbReference>
<keyword evidence="3" id="KW-1185">Reference proteome</keyword>